<evidence type="ECO:0000256" key="1">
    <source>
        <dbReference type="ARBA" id="ARBA00005662"/>
    </source>
</evidence>
<accession>A0A2I1PBC4</accession>
<feature type="region of interest" description="Disordered" evidence="2">
    <location>
        <begin position="24"/>
        <end position="96"/>
    </location>
</feature>
<dbReference type="InterPro" id="IPR052169">
    <property type="entry name" value="CW_Biosynth-Accessory"/>
</dbReference>
<dbReference type="Gene3D" id="3.60.21.10">
    <property type="match status" value="1"/>
</dbReference>
<feature type="compositionally biased region" description="Low complexity" evidence="2">
    <location>
        <begin position="37"/>
        <end position="88"/>
    </location>
</feature>
<gene>
    <name evidence="4" type="ORF">CYJ76_05620</name>
</gene>
<evidence type="ECO:0000259" key="3">
    <source>
        <dbReference type="SMART" id="SM00854"/>
    </source>
</evidence>
<keyword evidence="5" id="KW-1185">Reference proteome</keyword>
<protein>
    <recommendedName>
        <fullName evidence="3">Capsule synthesis protein CapA domain-containing protein</fullName>
    </recommendedName>
</protein>
<sequence length="438" mass="45993">MHRPTTLPTRLLAGLVLGGLVLTGCGSDEPGTPEGDPSTTGSAPSSGSTSPEEAAGPDASPSSGASPSEGESAPSTPSSPQASASPSPDGGDAPRAFTVVTTGDMLTHFVLQERADALRPGDGYAFDGMLARVKPLVQSADLAACVQETPLSPDNEDLTDSPGTFSFNAPHELAEAMADAGYDACDTATNHTFDRGVQGIRDTRQVLRDNGIQPVGPVPPGDGGPRQPVLLDAGGATVALLSYGYNTLNAYGTTHNREMPWMDPHLYRGRGAEGITADARAAREAGADVVMVQMHWGTEYQQQPNAEQRELARAVLRGGAVDAIAGSHAHVVQPCETVDGRTVAYGMGNFLSEQGPNRYPAKPITTQDGVLLRWTFTPTTRDGETTWEQELEYQPTFVTRPDFVVQPTSPQENPASFERTRQAMNALGPGTCAATPLK</sequence>
<evidence type="ECO:0000256" key="2">
    <source>
        <dbReference type="SAM" id="MobiDB-lite"/>
    </source>
</evidence>
<dbReference type="RefSeq" id="WP_101849480.1">
    <property type="nucleotide sequence ID" value="NZ_JBHLVH010000004.1"/>
</dbReference>
<dbReference type="Proteomes" id="UP000234206">
    <property type="component" value="Unassembled WGS sequence"/>
</dbReference>
<dbReference type="CDD" id="cd07381">
    <property type="entry name" value="MPP_CapA"/>
    <property type="match status" value="1"/>
</dbReference>
<dbReference type="InterPro" id="IPR019079">
    <property type="entry name" value="Capsule_synth_CapA"/>
</dbReference>
<dbReference type="EMBL" id="PKIZ01000008">
    <property type="protein sequence ID" value="PKZ41924.1"/>
    <property type="molecule type" value="Genomic_DNA"/>
</dbReference>
<dbReference type="SMART" id="SM00854">
    <property type="entry name" value="PGA_cap"/>
    <property type="match status" value="1"/>
</dbReference>
<dbReference type="InterPro" id="IPR029052">
    <property type="entry name" value="Metallo-depent_PP-like"/>
</dbReference>
<dbReference type="OrthoDB" id="9810718at2"/>
<evidence type="ECO:0000313" key="5">
    <source>
        <dbReference type="Proteomes" id="UP000234206"/>
    </source>
</evidence>
<dbReference type="PROSITE" id="PS51257">
    <property type="entry name" value="PROKAR_LIPOPROTEIN"/>
    <property type="match status" value="1"/>
</dbReference>
<comment type="similarity">
    <text evidence="1">Belongs to the CapA family.</text>
</comment>
<dbReference type="AlphaFoldDB" id="A0A2I1PBC4"/>
<dbReference type="SUPFAM" id="SSF56300">
    <property type="entry name" value="Metallo-dependent phosphatases"/>
    <property type="match status" value="1"/>
</dbReference>
<name>A0A2I1PBC4_9MICO</name>
<reference evidence="4 5" key="1">
    <citation type="submission" date="2017-12" db="EMBL/GenBank/DDBJ databases">
        <title>Phylogenetic diversity of female urinary microbiome.</title>
        <authorList>
            <person name="Thomas-White K."/>
            <person name="Wolfe A.J."/>
        </authorList>
    </citation>
    <scope>NUCLEOTIDE SEQUENCE [LARGE SCALE GENOMIC DNA]</scope>
    <source>
        <strain evidence="4 5">UMB1298</strain>
    </source>
</reference>
<evidence type="ECO:0000313" key="4">
    <source>
        <dbReference type="EMBL" id="PKZ41924.1"/>
    </source>
</evidence>
<dbReference type="PANTHER" id="PTHR33393:SF13">
    <property type="entry name" value="PGA BIOSYNTHESIS PROTEIN CAPA"/>
    <property type="match status" value="1"/>
</dbReference>
<dbReference type="Pfam" id="PF09587">
    <property type="entry name" value="PGA_cap"/>
    <property type="match status" value="1"/>
</dbReference>
<proteinExistence type="inferred from homology"/>
<dbReference type="PANTHER" id="PTHR33393">
    <property type="entry name" value="POLYGLUTAMINE SYNTHESIS ACCESSORY PROTEIN RV0574C-RELATED"/>
    <property type="match status" value="1"/>
</dbReference>
<feature type="domain" description="Capsule synthesis protein CapA" evidence="3">
    <location>
        <begin position="98"/>
        <end position="354"/>
    </location>
</feature>
<comment type="caution">
    <text evidence="4">The sequence shown here is derived from an EMBL/GenBank/DDBJ whole genome shotgun (WGS) entry which is preliminary data.</text>
</comment>
<organism evidence="4 5">
    <name type="scientific">Kytococcus schroeteri</name>
    <dbReference type="NCBI Taxonomy" id="138300"/>
    <lineage>
        <taxon>Bacteria</taxon>
        <taxon>Bacillati</taxon>
        <taxon>Actinomycetota</taxon>
        <taxon>Actinomycetes</taxon>
        <taxon>Micrococcales</taxon>
        <taxon>Kytococcaceae</taxon>
        <taxon>Kytococcus</taxon>
    </lineage>
</organism>